<keyword evidence="3" id="KW-0147">Chitin-binding</keyword>
<feature type="region of interest" description="Disordered" evidence="11">
    <location>
        <begin position="258"/>
        <end position="317"/>
    </location>
</feature>
<evidence type="ECO:0000256" key="1">
    <source>
        <dbReference type="ARBA" id="ARBA00000822"/>
    </source>
</evidence>
<evidence type="ECO:0000256" key="4">
    <source>
        <dbReference type="ARBA" id="ARBA00022801"/>
    </source>
</evidence>
<evidence type="ECO:0000256" key="2">
    <source>
        <dbReference type="ARBA" id="ARBA00012729"/>
    </source>
</evidence>
<dbReference type="PANTHER" id="PTHR45708">
    <property type="entry name" value="ENDOCHITINASE"/>
    <property type="match status" value="1"/>
</dbReference>
<protein>
    <recommendedName>
        <fullName evidence="2">chitinase</fullName>
        <ecNumber evidence="2">3.2.1.14</ecNumber>
    </recommendedName>
</protein>
<dbReference type="EMBL" id="KV454208">
    <property type="protein sequence ID" value="ODQ61696.1"/>
    <property type="molecule type" value="Genomic_DNA"/>
</dbReference>
<dbReference type="InterPro" id="IPR001579">
    <property type="entry name" value="Glyco_hydro_18_chit_AS"/>
</dbReference>
<dbReference type="GO" id="GO:0005576">
    <property type="term" value="C:extracellular region"/>
    <property type="evidence" value="ECO:0007669"/>
    <property type="project" value="TreeGrafter"/>
</dbReference>
<evidence type="ECO:0000256" key="10">
    <source>
        <dbReference type="RuleBase" id="RU004453"/>
    </source>
</evidence>
<keyword evidence="6" id="KW-0119">Carbohydrate metabolism</keyword>
<dbReference type="OrthoDB" id="6020543at2759"/>
<keyword evidence="8" id="KW-0624">Polysaccharide degradation</keyword>
<evidence type="ECO:0000256" key="11">
    <source>
        <dbReference type="SAM" id="MobiDB-lite"/>
    </source>
</evidence>
<accession>A0A1E3P8F9</accession>
<evidence type="ECO:0000256" key="7">
    <source>
        <dbReference type="ARBA" id="ARBA00023295"/>
    </source>
</evidence>
<comment type="similarity">
    <text evidence="10">Belongs to the glycosyl hydrolase 18 family.</text>
</comment>
<sequence>MISFPGTDNIPGLNFAGNCNDQFSNGLLNCPKIGQDIKYCQSKGKKVLLSLGGAVGTYGFTNDQEAESFADVLWNMFLEGTSDTRPFGDAVIDGIDFDIENANPTGYAALGKKLREYFAKGSKDYYLSAAPQCVYPDAGVYELLEQVDMDFIFIQFYNNYCNVDKSFNWDTWTNYAATISPNKNVKLYVGIPGAPSAAGSGYLDISVVQSTIDSIGNDDAFGGIMMWDASQCFLNVLSDGRTYVQAIKDVLESIDVTGTTTTSSSTTTLSRASSTTTASSSTTTVSPSTTSIVQSSSTSKEIPAESTESTTTTSSLPATTLSSVLTSTVKATTSSTSSNPSATTSASQDCSSLSGSAKVECLNNNYSNGKYDGNTGSCTTGDVACDKNGGYALCNFGSWVSLGCGAGTTCYAYLQGDNVVTGCNWPLK</sequence>
<evidence type="ECO:0000313" key="14">
    <source>
        <dbReference type="Proteomes" id="UP000094112"/>
    </source>
</evidence>
<dbReference type="InterPro" id="IPR045321">
    <property type="entry name" value="Cts1-like"/>
</dbReference>
<dbReference type="Pfam" id="PF00704">
    <property type="entry name" value="Glyco_hydro_18"/>
    <property type="match status" value="1"/>
</dbReference>
<dbReference type="GO" id="GO:0008843">
    <property type="term" value="F:endochitinase activity"/>
    <property type="evidence" value="ECO:0007669"/>
    <property type="project" value="UniProtKB-EC"/>
</dbReference>
<dbReference type="CDD" id="cd02877">
    <property type="entry name" value="GH18_hevamine_XipI_class_III"/>
    <property type="match status" value="1"/>
</dbReference>
<keyword evidence="4 9" id="KW-0378">Hydrolase</keyword>
<dbReference type="InterPro" id="IPR005089">
    <property type="entry name" value="CBM19"/>
</dbReference>
<keyword evidence="14" id="KW-1185">Reference proteome</keyword>
<proteinExistence type="inferred from homology"/>
<dbReference type="STRING" id="683960.A0A1E3P8F9"/>
<dbReference type="GO" id="GO:0000272">
    <property type="term" value="P:polysaccharide catabolic process"/>
    <property type="evidence" value="ECO:0007669"/>
    <property type="project" value="UniProtKB-KW"/>
</dbReference>
<evidence type="ECO:0000256" key="6">
    <source>
        <dbReference type="ARBA" id="ARBA00023277"/>
    </source>
</evidence>
<dbReference type="AlphaFoldDB" id="A0A1E3P8F9"/>
<dbReference type="PANTHER" id="PTHR45708:SF49">
    <property type="entry name" value="ENDOCHITINASE"/>
    <property type="match status" value="1"/>
</dbReference>
<name>A0A1E3P8F9_WICAA</name>
<evidence type="ECO:0000256" key="3">
    <source>
        <dbReference type="ARBA" id="ARBA00022669"/>
    </source>
</evidence>
<dbReference type="GO" id="GO:0006032">
    <property type="term" value="P:chitin catabolic process"/>
    <property type="evidence" value="ECO:0007669"/>
    <property type="project" value="UniProtKB-KW"/>
</dbReference>
<comment type="catalytic activity">
    <reaction evidence="1">
        <text>Random endo-hydrolysis of N-acetyl-beta-D-glucosaminide (1-&gt;4)-beta-linkages in chitin and chitodextrins.</text>
        <dbReference type="EC" id="3.2.1.14"/>
    </reaction>
</comment>
<dbReference type="Gene3D" id="3.20.20.80">
    <property type="entry name" value="Glycosidases"/>
    <property type="match status" value="1"/>
</dbReference>
<dbReference type="GO" id="GO:0008061">
    <property type="term" value="F:chitin binding"/>
    <property type="evidence" value="ECO:0007669"/>
    <property type="project" value="UniProtKB-KW"/>
</dbReference>
<evidence type="ECO:0000256" key="5">
    <source>
        <dbReference type="ARBA" id="ARBA00023024"/>
    </source>
</evidence>
<organism evidence="13 14">
    <name type="scientific">Wickerhamomyces anomalus (strain ATCC 58044 / CBS 1984 / NCYC 433 / NRRL Y-366-8)</name>
    <name type="common">Yeast</name>
    <name type="synonym">Hansenula anomala</name>
    <dbReference type="NCBI Taxonomy" id="683960"/>
    <lineage>
        <taxon>Eukaryota</taxon>
        <taxon>Fungi</taxon>
        <taxon>Dikarya</taxon>
        <taxon>Ascomycota</taxon>
        <taxon>Saccharomycotina</taxon>
        <taxon>Saccharomycetes</taxon>
        <taxon>Phaffomycetales</taxon>
        <taxon>Wickerhamomycetaceae</taxon>
        <taxon>Wickerhamomyces</taxon>
    </lineage>
</organism>
<keyword evidence="7 9" id="KW-0326">Glycosidase</keyword>
<dbReference type="PROSITE" id="PS01095">
    <property type="entry name" value="GH18_1"/>
    <property type="match status" value="1"/>
</dbReference>
<keyword evidence="5" id="KW-0146">Chitin degradation</keyword>
<dbReference type="EC" id="3.2.1.14" evidence="2"/>
<evidence type="ECO:0000256" key="9">
    <source>
        <dbReference type="RuleBase" id="RU000489"/>
    </source>
</evidence>
<dbReference type="RefSeq" id="XP_019040903.1">
    <property type="nucleotide sequence ID" value="XM_019186058.1"/>
</dbReference>
<dbReference type="SUPFAM" id="SSF51445">
    <property type="entry name" value="(Trans)glycosidases"/>
    <property type="match status" value="1"/>
</dbReference>
<feature type="domain" description="GH18" evidence="12">
    <location>
        <begin position="1"/>
        <end position="254"/>
    </location>
</feature>
<dbReference type="InterPro" id="IPR050542">
    <property type="entry name" value="Glycosyl_Hydrlase18_Chitinase"/>
</dbReference>
<dbReference type="PROSITE" id="PS51910">
    <property type="entry name" value="GH18_2"/>
    <property type="match status" value="1"/>
</dbReference>
<evidence type="ECO:0000256" key="8">
    <source>
        <dbReference type="ARBA" id="ARBA00023326"/>
    </source>
</evidence>
<dbReference type="Proteomes" id="UP000094112">
    <property type="component" value="Unassembled WGS sequence"/>
</dbReference>
<reference evidence="13 14" key="1">
    <citation type="journal article" date="2016" name="Proc. Natl. Acad. Sci. U.S.A.">
        <title>Comparative genomics of biotechnologically important yeasts.</title>
        <authorList>
            <person name="Riley R."/>
            <person name="Haridas S."/>
            <person name="Wolfe K.H."/>
            <person name="Lopes M.R."/>
            <person name="Hittinger C.T."/>
            <person name="Goeker M."/>
            <person name="Salamov A.A."/>
            <person name="Wisecaver J.H."/>
            <person name="Long T.M."/>
            <person name="Calvey C.H."/>
            <person name="Aerts A.L."/>
            <person name="Barry K.W."/>
            <person name="Choi C."/>
            <person name="Clum A."/>
            <person name="Coughlan A.Y."/>
            <person name="Deshpande S."/>
            <person name="Douglass A.P."/>
            <person name="Hanson S.J."/>
            <person name="Klenk H.-P."/>
            <person name="LaButti K.M."/>
            <person name="Lapidus A."/>
            <person name="Lindquist E.A."/>
            <person name="Lipzen A.M."/>
            <person name="Meier-Kolthoff J.P."/>
            <person name="Ohm R.A."/>
            <person name="Otillar R.P."/>
            <person name="Pangilinan J.L."/>
            <person name="Peng Y."/>
            <person name="Rokas A."/>
            <person name="Rosa C.A."/>
            <person name="Scheuner C."/>
            <person name="Sibirny A.A."/>
            <person name="Slot J.C."/>
            <person name="Stielow J.B."/>
            <person name="Sun H."/>
            <person name="Kurtzman C.P."/>
            <person name="Blackwell M."/>
            <person name="Grigoriev I.V."/>
            <person name="Jeffries T.W."/>
        </authorList>
    </citation>
    <scope>NUCLEOTIDE SEQUENCE [LARGE SCALE GENOMIC DNA]</scope>
    <source>
        <strain evidence="14">ATCC 58044 / CBS 1984 / NCYC 433 / NRRL Y-366-8</strain>
    </source>
</reference>
<evidence type="ECO:0000259" key="12">
    <source>
        <dbReference type="PROSITE" id="PS51910"/>
    </source>
</evidence>
<dbReference type="InterPro" id="IPR001223">
    <property type="entry name" value="Glyco_hydro18_cat"/>
</dbReference>
<dbReference type="GeneID" id="30203304"/>
<evidence type="ECO:0000313" key="13">
    <source>
        <dbReference type="EMBL" id="ODQ61696.1"/>
    </source>
</evidence>
<dbReference type="InterPro" id="IPR017853">
    <property type="entry name" value="GH"/>
</dbReference>
<gene>
    <name evidence="13" type="ORF">WICANDRAFT_86625</name>
</gene>
<dbReference type="Pfam" id="PF03427">
    <property type="entry name" value="CBM_19"/>
    <property type="match status" value="1"/>
</dbReference>